<dbReference type="AlphaFoldDB" id="A0A9J6B5W0"/>
<evidence type="ECO:0000256" key="1">
    <source>
        <dbReference type="SAM" id="MobiDB-lite"/>
    </source>
</evidence>
<reference evidence="2 3" key="1">
    <citation type="submission" date="2020-09" db="EMBL/GenBank/DDBJ databases">
        <title>De no assembly of potato wild relative species, Solanum commersonii.</title>
        <authorList>
            <person name="Cho K."/>
        </authorList>
    </citation>
    <scope>NUCLEOTIDE SEQUENCE [LARGE SCALE GENOMIC DNA]</scope>
    <source>
        <strain evidence="2">LZ3.2</strain>
        <tissue evidence="2">Leaf</tissue>
    </source>
</reference>
<protein>
    <submittedName>
        <fullName evidence="2">Uncharacterized protein</fullName>
    </submittedName>
</protein>
<accession>A0A9J6B5W0</accession>
<organism evidence="2 3">
    <name type="scientific">Solanum commersonii</name>
    <name type="common">Commerson's wild potato</name>
    <name type="synonym">Commerson's nightshade</name>
    <dbReference type="NCBI Taxonomy" id="4109"/>
    <lineage>
        <taxon>Eukaryota</taxon>
        <taxon>Viridiplantae</taxon>
        <taxon>Streptophyta</taxon>
        <taxon>Embryophyta</taxon>
        <taxon>Tracheophyta</taxon>
        <taxon>Spermatophyta</taxon>
        <taxon>Magnoliopsida</taxon>
        <taxon>eudicotyledons</taxon>
        <taxon>Gunneridae</taxon>
        <taxon>Pentapetalae</taxon>
        <taxon>asterids</taxon>
        <taxon>lamiids</taxon>
        <taxon>Solanales</taxon>
        <taxon>Solanaceae</taxon>
        <taxon>Solanoideae</taxon>
        <taxon>Solaneae</taxon>
        <taxon>Solanum</taxon>
    </lineage>
</organism>
<feature type="compositionally biased region" description="Low complexity" evidence="1">
    <location>
        <begin position="78"/>
        <end position="98"/>
    </location>
</feature>
<dbReference type="EMBL" id="JACXVP010000001">
    <property type="protein sequence ID" value="KAG5632110.1"/>
    <property type="molecule type" value="Genomic_DNA"/>
</dbReference>
<dbReference type="OrthoDB" id="1323950at2759"/>
<gene>
    <name evidence="2" type="ORF">H5410_003827</name>
</gene>
<feature type="region of interest" description="Disordered" evidence="1">
    <location>
        <begin position="78"/>
        <end position="99"/>
    </location>
</feature>
<name>A0A9J6B5W0_SOLCO</name>
<comment type="caution">
    <text evidence="2">The sequence shown here is derived from an EMBL/GenBank/DDBJ whole genome shotgun (WGS) entry which is preliminary data.</text>
</comment>
<evidence type="ECO:0000313" key="2">
    <source>
        <dbReference type="EMBL" id="KAG5632110.1"/>
    </source>
</evidence>
<evidence type="ECO:0000313" key="3">
    <source>
        <dbReference type="Proteomes" id="UP000824120"/>
    </source>
</evidence>
<proteinExistence type="predicted"/>
<feature type="compositionally biased region" description="Basic residues" evidence="1">
    <location>
        <begin position="1"/>
        <end position="12"/>
    </location>
</feature>
<feature type="region of interest" description="Disordered" evidence="1">
    <location>
        <begin position="1"/>
        <end position="60"/>
    </location>
</feature>
<feature type="compositionally biased region" description="Polar residues" evidence="1">
    <location>
        <begin position="13"/>
        <end position="29"/>
    </location>
</feature>
<sequence length="121" mass="12792">KCRKHKNKRRQHNSQLASFPPTNHLSQPSVGPPGGNSLPPTFPPQLTSLQSVVPPQRPSLPPNIFPFCQISQNSSSLTLLPLSTPAGSPSSSTPSTRSNIEVSVLASSSINRTTAPACSKT</sequence>
<keyword evidence="3" id="KW-1185">Reference proteome</keyword>
<feature type="non-terminal residue" evidence="2">
    <location>
        <position position="121"/>
    </location>
</feature>
<dbReference type="Proteomes" id="UP000824120">
    <property type="component" value="Chromosome 1"/>
</dbReference>
<feature type="compositionally biased region" description="Polar residues" evidence="1">
    <location>
        <begin position="44"/>
        <end position="53"/>
    </location>
</feature>